<dbReference type="InterPro" id="IPR029058">
    <property type="entry name" value="AB_hydrolase_fold"/>
</dbReference>
<comment type="subcellular location">
    <subcellularLocation>
        <location evidence="2">Endoplasmic reticulum</location>
    </subcellularLocation>
    <subcellularLocation>
        <location evidence="3">Membrane</location>
    </subcellularLocation>
    <subcellularLocation>
        <location evidence="1">Mitochondrion</location>
    </subcellularLocation>
</comment>
<dbReference type="Gene3D" id="3.40.50.1820">
    <property type="entry name" value="alpha/beta hydrolase"/>
    <property type="match status" value="1"/>
</dbReference>
<evidence type="ECO:0000256" key="4">
    <source>
        <dbReference type="ARBA" id="ARBA00022824"/>
    </source>
</evidence>
<gene>
    <name evidence="8" type="ORF">BDV36DRAFT_134697</name>
</gene>
<feature type="transmembrane region" description="Helical" evidence="7">
    <location>
        <begin position="114"/>
        <end position="136"/>
    </location>
</feature>
<dbReference type="PANTHER" id="PTHR48182:SF2">
    <property type="entry name" value="PROTEIN SERAC1"/>
    <property type="match status" value="1"/>
</dbReference>
<evidence type="ECO:0000256" key="3">
    <source>
        <dbReference type="ARBA" id="ARBA00004370"/>
    </source>
</evidence>
<evidence type="ECO:0000256" key="6">
    <source>
        <dbReference type="ARBA" id="ARBA00023136"/>
    </source>
</evidence>
<sequence>MKKVSHQLRSNLVSQNTIKGYGLPLLLVPFAALPSNKCFIYYLSRYCRQTETSVSMSGTMVELHLWIVAFAAIFFSGFYYKVIVTSTAITRLYYITLIKGSLSKIYYPNKLPKLLFFVILVIWCLILSPLHIFVFFPGMLNQVKRSTERASFQPIEVLHDPGSGTQVDVFAIHGLGSNPKSAWRGYSQNGTEVYWLRDLLPNVDGMGEARVTMINHQTSYLEDAAVMEFEDHAKRLLDDIERVRQTRELRCRPIIFIAHSFGGLLLKQVTFY</sequence>
<keyword evidence="7" id="KW-0812">Transmembrane</keyword>
<proteinExistence type="predicted"/>
<keyword evidence="7" id="KW-1133">Transmembrane helix</keyword>
<reference evidence="8 9" key="1">
    <citation type="submission" date="2019-04" db="EMBL/GenBank/DDBJ databases">
        <authorList>
            <consortium name="DOE Joint Genome Institute"/>
            <person name="Mondo S."/>
            <person name="Kjaerbolling I."/>
            <person name="Vesth T."/>
            <person name="Frisvad J.C."/>
            <person name="Nybo J.L."/>
            <person name="Theobald S."/>
            <person name="Kildgaard S."/>
            <person name="Isbrandt T."/>
            <person name="Kuo A."/>
            <person name="Sato A."/>
            <person name="Lyhne E.K."/>
            <person name="Kogle M.E."/>
            <person name="Wiebenga A."/>
            <person name="Kun R.S."/>
            <person name="Lubbers R.J."/>
            <person name="Makela M.R."/>
            <person name="Barry K."/>
            <person name="Chovatia M."/>
            <person name="Clum A."/>
            <person name="Daum C."/>
            <person name="Haridas S."/>
            <person name="He G."/>
            <person name="LaButti K."/>
            <person name="Lipzen A."/>
            <person name="Riley R."/>
            <person name="Salamov A."/>
            <person name="Simmons B.A."/>
            <person name="Magnuson J.K."/>
            <person name="Henrissat B."/>
            <person name="Mortensen U.H."/>
            <person name="Larsen T.O."/>
            <person name="Devries R.P."/>
            <person name="Grigoriev I.V."/>
            <person name="Machida M."/>
            <person name="Baker S.E."/>
            <person name="Andersen M.R."/>
            <person name="Cantor M.N."/>
            <person name="Hua S.X."/>
        </authorList>
    </citation>
    <scope>NUCLEOTIDE SEQUENCE [LARGE SCALE GENOMIC DNA]</scope>
    <source>
        <strain evidence="8 9">CBS 117616</strain>
    </source>
</reference>
<keyword evidence="5" id="KW-0496">Mitochondrion</keyword>
<evidence type="ECO:0000256" key="5">
    <source>
        <dbReference type="ARBA" id="ARBA00023128"/>
    </source>
</evidence>
<accession>A0ABQ6WR23</accession>
<evidence type="ECO:0000256" key="1">
    <source>
        <dbReference type="ARBA" id="ARBA00004173"/>
    </source>
</evidence>
<dbReference type="PANTHER" id="PTHR48182">
    <property type="entry name" value="PROTEIN SERAC1"/>
    <property type="match status" value="1"/>
</dbReference>
<dbReference type="EMBL" id="ML735716">
    <property type="protein sequence ID" value="KAE8419575.1"/>
    <property type="molecule type" value="Genomic_DNA"/>
</dbReference>
<evidence type="ECO:0000256" key="2">
    <source>
        <dbReference type="ARBA" id="ARBA00004240"/>
    </source>
</evidence>
<evidence type="ECO:0008006" key="10">
    <source>
        <dbReference type="Google" id="ProtNLM"/>
    </source>
</evidence>
<protein>
    <recommendedName>
        <fullName evidence="10">DUF676 domain-containing protein</fullName>
    </recommendedName>
</protein>
<keyword evidence="4" id="KW-0256">Endoplasmic reticulum</keyword>
<dbReference type="SUPFAM" id="SSF53474">
    <property type="entry name" value="alpha/beta-Hydrolases"/>
    <property type="match status" value="1"/>
</dbReference>
<dbReference type="InterPro" id="IPR052374">
    <property type="entry name" value="SERAC1"/>
</dbReference>
<feature type="transmembrane region" description="Helical" evidence="7">
    <location>
        <begin position="21"/>
        <end position="43"/>
    </location>
</feature>
<evidence type="ECO:0000313" key="9">
    <source>
        <dbReference type="Proteomes" id="UP000325395"/>
    </source>
</evidence>
<name>A0ABQ6WR23_9EURO</name>
<dbReference type="Proteomes" id="UP000325395">
    <property type="component" value="Unassembled WGS sequence"/>
</dbReference>
<evidence type="ECO:0000313" key="8">
    <source>
        <dbReference type="EMBL" id="KAE8419575.1"/>
    </source>
</evidence>
<keyword evidence="6 7" id="KW-0472">Membrane</keyword>
<organism evidence="8 9">
    <name type="scientific">Aspergillus pseudocaelatus</name>
    <dbReference type="NCBI Taxonomy" id="1825620"/>
    <lineage>
        <taxon>Eukaryota</taxon>
        <taxon>Fungi</taxon>
        <taxon>Dikarya</taxon>
        <taxon>Ascomycota</taxon>
        <taxon>Pezizomycotina</taxon>
        <taxon>Eurotiomycetes</taxon>
        <taxon>Eurotiomycetidae</taxon>
        <taxon>Eurotiales</taxon>
        <taxon>Aspergillaceae</taxon>
        <taxon>Aspergillus</taxon>
        <taxon>Aspergillus subgen. Circumdati</taxon>
    </lineage>
</organism>
<keyword evidence="9" id="KW-1185">Reference proteome</keyword>
<evidence type="ECO:0000256" key="7">
    <source>
        <dbReference type="SAM" id="Phobius"/>
    </source>
</evidence>
<feature type="transmembrane region" description="Helical" evidence="7">
    <location>
        <begin position="63"/>
        <end position="80"/>
    </location>
</feature>